<dbReference type="GO" id="GO:0019632">
    <property type="term" value="P:shikimate metabolic process"/>
    <property type="evidence" value="ECO:0007669"/>
    <property type="project" value="InterPro"/>
</dbReference>
<dbReference type="NCBIfam" id="TIGR00507">
    <property type="entry name" value="aroE"/>
    <property type="match status" value="1"/>
</dbReference>
<name>A0A9D1WKC3_9FIRM</name>
<dbReference type="AlphaFoldDB" id="A0A9D1WKC3"/>
<dbReference type="EC" id="1.1.1.25" evidence="9"/>
<comment type="caution">
    <text evidence="12">The sequence shown here is derived from an EMBL/GenBank/DDBJ whole genome shotgun (WGS) entry which is preliminary data.</text>
</comment>
<dbReference type="GO" id="GO:0009073">
    <property type="term" value="P:aromatic amino acid family biosynthetic process"/>
    <property type="evidence" value="ECO:0007669"/>
    <property type="project" value="UniProtKB-KW"/>
</dbReference>
<comment type="pathway">
    <text evidence="1 9">Metabolic intermediate biosynthesis; chorismate biosynthesis; chorismate from D-erythrose 4-phosphate and phosphoenolpyruvate: step 4/7.</text>
</comment>
<dbReference type="PANTHER" id="PTHR21089">
    <property type="entry name" value="SHIKIMATE DEHYDROGENASE"/>
    <property type="match status" value="1"/>
</dbReference>
<comment type="catalytic activity">
    <reaction evidence="7">
        <text>shikimate + NAD(+) = 3-dehydroshikimate + NADH + H(+)</text>
        <dbReference type="Rhea" id="RHEA:17741"/>
        <dbReference type="ChEBI" id="CHEBI:15378"/>
        <dbReference type="ChEBI" id="CHEBI:16630"/>
        <dbReference type="ChEBI" id="CHEBI:36208"/>
        <dbReference type="ChEBI" id="CHEBI:57540"/>
        <dbReference type="ChEBI" id="CHEBI:57945"/>
    </reaction>
</comment>
<evidence type="ECO:0000256" key="1">
    <source>
        <dbReference type="ARBA" id="ARBA00004871"/>
    </source>
</evidence>
<accession>A0A9D1WKC3</accession>
<keyword evidence="3 9" id="KW-0521">NADP</keyword>
<evidence type="ECO:0000256" key="4">
    <source>
        <dbReference type="ARBA" id="ARBA00023002"/>
    </source>
</evidence>
<dbReference type="InterPro" id="IPR022893">
    <property type="entry name" value="Shikimate_DH_fam"/>
</dbReference>
<gene>
    <name evidence="9 12" type="primary">aroE</name>
    <name evidence="12" type="ORF">IAA45_08465</name>
</gene>
<keyword evidence="2 9" id="KW-0028">Amino-acid biosynthesis</keyword>
<dbReference type="Pfam" id="PF18317">
    <property type="entry name" value="SDH_C"/>
    <property type="match status" value="1"/>
</dbReference>
<dbReference type="EMBL" id="DXEX01000182">
    <property type="protein sequence ID" value="HIX59732.1"/>
    <property type="molecule type" value="Genomic_DNA"/>
</dbReference>
<comment type="function">
    <text evidence="9">Involved in the biosynthesis of the chorismate, which leads to the biosynthesis of aromatic amino acids. Catalyzes the reversible NADPH linked reduction of 3-dehydroshikimate (DHSA) to yield shikimate (SA).</text>
</comment>
<dbReference type="PANTHER" id="PTHR21089:SF1">
    <property type="entry name" value="BIFUNCTIONAL 3-DEHYDROQUINATE DEHYDRATASE_SHIKIMATE DEHYDROGENASE, CHLOROPLASTIC"/>
    <property type="match status" value="1"/>
</dbReference>
<dbReference type="Gene3D" id="3.40.50.720">
    <property type="entry name" value="NAD(P)-binding Rossmann-like Domain"/>
    <property type="match status" value="1"/>
</dbReference>
<feature type="binding site" evidence="9">
    <location>
        <position position="238"/>
    </location>
    <ligand>
        <name>shikimate</name>
        <dbReference type="ChEBI" id="CHEBI:36208"/>
    </ligand>
</feature>
<comment type="pathway">
    <text evidence="8">Aromatic compound metabolism; 3,4-dihydroxybenzoate biosynthesis; 3-dehydroquinate from D-quinate (NAD(+) route).</text>
</comment>
<evidence type="ECO:0000256" key="2">
    <source>
        <dbReference type="ARBA" id="ARBA00022605"/>
    </source>
</evidence>
<dbReference type="GO" id="GO:0030266">
    <property type="term" value="F:quinate 3-dehydrogenase (NAD+) activity"/>
    <property type="evidence" value="ECO:0007669"/>
    <property type="project" value="UniProtKB-EC"/>
</dbReference>
<dbReference type="Proteomes" id="UP000886817">
    <property type="component" value="Unassembled WGS sequence"/>
</dbReference>
<protein>
    <recommendedName>
        <fullName evidence="9">Shikimate dehydrogenase (NADP(+))</fullName>
        <shortName evidence="9">SDH</shortName>
        <ecNumber evidence="9">1.1.1.25</ecNumber>
    </recommendedName>
</protein>
<feature type="binding site" evidence="9">
    <location>
        <position position="236"/>
    </location>
    <ligand>
        <name>NADP(+)</name>
        <dbReference type="ChEBI" id="CHEBI:58349"/>
    </ligand>
</feature>
<comment type="similarity">
    <text evidence="9">Belongs to the shikimate dehydrogenase family.</text>
</comment>
<feature type="active site" description="Proton acceptor" evidence="9">
    <location>
        <position position="74"/>
    </location>
</feature>
<keyword evidence="5 9" id="KW-0057">Aromatic amino acid biosynthesis</keyword>
<feature type="binding site" evidence="9">
    <location>
        <begin position="134"/>
        <end position="138"/>
    </location>
    <ligand>
        <name>NADP(+)</name>
        <dbReference type="ChEBI" id="CHEBI:58349"/>
    </ligand>
</feature>
<dbReference type="SUPFAM" id="SSF51735">
    <property type="entry name" value="NAD(P)-binding Rossmann-fold domains"/>
    <property type="match status" value="1"/>
</dbReference>
<dbReference type="SUPFAM" id="SSF53223">
    <property type="entry name" value="Aminoacid dehydrogenase-like, N-terminal domain"/>
    <property type="match status" value="1"/>
</dbReference>
<feature type="binding site" evidence="9">
    <location>
        <position position="95"/>
    </location>
    <ligand>
        <name>shikimate</name>
        <dbReference type="ChEBI" id="CHEBI:36208"/>
    </ligand>
</feature>
<dbReference type="GO" id="GO:0009423">
    <property type="term" value="P:chorismate biosynthetic process"/>
    <property type="evidence" value="ECO:0007669"/>
    <property type="project" value="UniProtKB-UniRule"/>
</dbReference>
<comment type="catalytic activity">
    <reaction evidence="9">
        <text>shikimate + NADP(+) = 3-dehydroshikimate + NADPH + H(+)</text>
        <dbReference type="Rhea" id="RHEA:17737"/>
        <dbReference type="ChEBI" id="CHEBI:15378"/>
        <dbReference type="ChEBI" id="CHEBI:16630"/>
        <dbReference type="ChEBI" id="CHEBI:36208"/>
        <dbReference type="ChEBI" id="CHEBI:57783"/>
        <dbReference type="ChEBI" id="CHEBI:58349"/>
        <dbReference type="EC" id="1.1.1.25"/>
    </reaction>
</comment>
<comment type="catalytic activity">
    <reaction evidence="6">
        <text>L-quinate + NAD(+) = 3-dehydroquinate + NADH + H(+)</text>
        <dbReference type="Rhea" id="RHEA:22364"/>
        <dbReference type="ChEBI" id="CHEBI:15378"/>
        <dbReference type="ChEBI" id="CHEBI:29751"/>
        <dbReference type="ChEBI" id="CHEBI:32364"/>
        <dbReference type="ChEBI" id="CHEBI:57540"/>
        <dbReference type="ChEBI" id="CHEBI:57945"/>
        <dbReference type="EC" id="1.1.1.24"/>
    </reaction>
</comment>
<comment type="caution">
    <text evidence="9">Lacks conserved residue(s) required for the propagation of feature annotation.</text>
</comment>
<evidence type="ECO:0000259" key="10">
    <source>
        <dbReference type="Pfam" id="PF08501"/>
    </source>
</evidence>
<evidence type="ECO:0000313" key="12">
    <source>
        <dbReference type="EMBL" id="HIX59732.1"/>
    </source>
</evidence>
<evidence type="ECO:0000313" key="13">
    <source>
        <dbReference type="Proteomes" id="UP000886817"/>
    </source>
</evidence>
<dbReference type="InterPro" id="IPR041121">
    <property type="entry name" value="SDH_C"/>
</dbReference>
<comment type="subunit">
    <text evidence="9">Homodimer.</text>
</comment>
<dbReference type="FunFam" id="3.40.50.720:FF:000086">
    <property type="entry name" value="Quinate/shikimate dehydrogenase"/>
    <property type="match status" value="1"/>
</dbReference>
<dbReference type="Gene3D" id="3.40.50.10860">
    <property type="entry name" value="Leucine Dehydrogenase, chain A, domain 1"/>
    <property type="match status" value="1"/>
</dbReference>
<evidence type="ECO:0000256" key="9">
    <source>
        <dbReference type="HAMAP-Rule" id="MF_00222"/>
    </source>
</evidence>
<reference evidence="12" key="1">
    <citation type="journal article" date="2021" name="PeerJ">
        <title>Extensive microbial diversity within the chicken gut microbiome revealed by metagenomics and culture.</title>
        <authorList>
            <person name="Gilroy R."/>
            <person name="Ravi A."/>
            <person name="Getino M."/>
            <person name="Pursley I."/>
            <person name="Horton D.L."/>
            <person name="Alikhan N.F."/>
            <person name="Baker D."/>
            <person name="Gharbi K."/>
            <person name="Hall N."/>
            <person name="Watson M."/>
            <person name="Adriaenssens E.M."/>
            <person name="Foster-Nyarko E."/>
            <person name="Jarju S."/>
            <person name="Secka A."/>
            <person name="Antonio M."/>
            <person name="Oren A."/>
            <person name="Chaudhuri R.R."/>
            <person name="La Ragione R."/>
            <person name="Hildebrand F."/>
            <person name="Pallen M.J."/>
        </authorList>
    </citation>
    <scope>NUCLEOTIDE SEQUENCE</scope>
    <source>
        <strain evidence="12">ChiSjej1B19-8411</strain>
    </source>
</reference>
<dbReference type="InterPro" id="IPR013708">
    <property type="entry name" value="Shikimate_DH-bd_N"/>
</dbReference>
<evidence type="ECO:0000259" key="11">
    <source>
        <dbReference type="Pfam" id="PF18317"/>
    </source>
</evidence>
<evidence type="ECO:0000256" key="8">
    <source>
        <dbReference type="ARBA" id="ARBA00060613"/>
    </source>
</evidence>
<feature type="domain" description="Shikimate dehydrogenase substrate binding N-terminal" evidence="10">
    <location>
        <begin position="15"/>
        <end position="97"/>
    </location>
</feature>
<dbReference type="GO" id="GO:0050661">
    <property type="term" value="F:NADP binding"/>
    <property type="evidence" value="ECO:0007669"/>
    <property type="project" value="InterPro"/>
</dbReference>
<feature type="binding site" evidence="9">
    <location>
        <position position="267"/>
    </location>
    <ligand>
        <name>shikimate</name>
        <dbReference type="ChEBI" id="CHEBI:36208"/>
    </ligand>
</feature>
<dbReference type="InterPro" id="IPR011342">
    <property type="entry name" value="Shikimate_DH"/>
</dbReference>
<feature type="binding site" evidence="9">
    <location>
        <position position="260"/>
    </location>
    <ligand>
        <name>NADP(+)</name>
        <dbReference type="ChEBI" id="CHEBI:58349"/>
    </ligand>
</feature>
<dbReference type="GO" id="GO:0008652">
    <property type="term" value="P:amino acid biosynthetic process"/>
    <property type="evidence" value="ECO:0007669"/>
    <property type="project" value="UniProtKB-KW"/>
</dbReference>
<feature type="domain" description="SDH C-terminal" evidence="11">
    <location>
        <begin position="260"/>
        <end position="287"/>
    </location>
</feature>
<dbReference type="CDD" id="cd01065">
    <property type="entry name" value="NAD_bind_Shikimate_DH"/>
    <property type="match status" value="1"/>
</dbReference>
<dbReference type="InterPro" id="IPR036291">
    <property type="entry name" value="NAD(P)-bd_dom_sf"/>
</dbReference>
<sequence>MSRADITGSTRLMGLIGTPVEHSGSPAMYNYCFDKMGLDYAYLAFSVDIPQVEEFLKAARLLNMKAVNVTMPCKQAVLPYMDELSQAAHLIGACNLIILEDGKMKGYNTDGIGFVENLRVHGVDVKGKNISIVGAGGAGIAILVQCALEGAKTITVFNHRSPFFLRGEEKAALVREAVPQCQVEVHDLDDTPYYYERIRHTDVFINASKAGMAPQEDTTVIRDVSVFREDLVVADVVYNPRETRLMREAKAGGCRKVIGGVGMLTRQGAENFRLFTGKEMPVEEVEERFFSE</sequence>
<evidence type="ECO:0000256" key="7">
    <source>
        <dbReference type="ARBA" id="ARBA00052329"/>
    </source>
</evidence>
<dbReference type="Pfam" id="PF08501">
    <property type="entry name" value="Shikimate_dh_N"/>
    <property type="match status" value="1"/>
</dbReference>
<keyword evidence="4 9" id="KW-0560">Oxidoreductase</keyword>
<feature type="binding site" evidence="9">
    <location>
        <position position="110"/>
    </location>
    <ligand>
        <name>shikimate</name>
        <dbReference type="ChEBI" id="CHEBI:36208"/>
    </ligand>
</feature>
<dbReference type="HAMAP" id="MF_00222">
    <property type="entry name" value="Shikimate_DH_AroE"/>
    <property type="match status" value="1"/>
</dbReference>
<evidence type="ECO:0000256" key="3">
    <source>
        <dbReference type="ARBA" id="ARBA00022857"/>
    </source>
</evidence>
<dbReference type="GO" id="GO:0004764">
    <property type="term" value="F:shikimate 3-dehydrogenase (NADP+) activity"/>
    <property type="evidence" value="ECO:0007669"/>
    <property type="project" value="UniProtKB-UniRule"/>
</dbReference>
<organism evidence="12 13">
    <name type="scientific">Candidatus Blautia gallistercoris</name>
    <dbReference type="NCBI Taxonomy" id="2838490"/>
    <lineage>
        <taxon>Bacteria</taxon>
        <taxon>Bacillati</taxon>
        <taxon>Bacillota</taxon>
        <taxon>Clostridia</taxon>
        <taxon>Lachnospirales</taxon>
        <taxon>Lachnospiraceae</taxon>
        <taxon>Blautia</taxon>
    </lineage>
</organism>
<dbReference type="InterPro" id="IPR046346">
    <property type="entry name" value="Aminoacid_DH-like_N_sf"/>
</dbReference>
<evidence type="ECO:0000256" key="6">
    <source>
        <dbReference type="ARBA" id="ARBA00051639"/>
    </source>
</evidence>
<evidence type="ECO:0000256" key="5">
    <source>
        <dbReference type="ARBA" id="ARBA00023141"/>
    </source>
</evidence>
<feature type="binding site" evidence="9">
    <location>
        <position position="70"/>
    </location>
    <ligand>
        <name>shikimate</name>
        <dbReference type="ChEBI" id="CHEBI:36208"/>
    </ligand>
</feature>
<feature type="binding site" evidence="9">
    <location>
        <begin position="23"/>
        <end position="25"/>
    </location>
    <ligand>
        <name>shikimate</name>
        <dbReference type="ChEBI" id="CHEBI:36208"/>
    </ligand>
</feature>
<reference evidence="12" key="2">
    <citation type="submission" date="2021-04" db="EMBL/GenBank/DDBJ databases">
        <authorList>
            <person name="Gilroy R."/>
        </authorList>
    </citation>
    <scope>NUCLEOTIDE SEQUENCE</scope>
    <source>
        <strain evidence="12">ChiSjej1B19-8411</strain>
    </source>
</reference>
<proteinExistence type="inferred from homology"/>